<organism evidence="2 3">
    <name type="scientific">Capsulimonas corticalis</name>
    <dbReference type="NCBI Taxonomy" id="2219043"/>
    <lineage>
        <taxon>Bacteria</taxon>
        <taxon>Bacillati</taxon>
        <taxon>Armatimonadota</taxon>
        <taxon>Armatimonadia</taxon>
        <taxon>Capsulimonadales</taxon>
        <taxon>Capsulimonadaceae</taxon>
        <taxon>Capsulimonas</taxon>
    </lineage>
</organism>
<evidence type="ECO:0000313" key="3">
    <source>
        <dbReference type="Proteomes" id="UP000287394"/>
    </source>
</evidence>
<feature type="binding site" evidence="1">
    <location>
        <position position="269"/>
    </location>
    <ligand>
        <name>Mg(2+)</name>
        <dbReference type="ChEBI" id="CHEBI:18420"/>
        <label>1</label>
    </ligand>
</feature>
<accession>A0A402D2E3</accession>
<dbReference type="PANTHER" id="PTHR16222">
    <property type="entry name" value="ADP-RIBOSYLGLYCOHYDROLASE"/>
    <property type="match status" value="1"/>
</dbReference>
<evidence type="ECO:0000313" key="2">
    <source>
        <dbReference type="EMBL" id="BDI30029.1"/>
    </source>
</evidence>
<keyword evidence="1" id="KW-0460">Magnesium</keyword>
<dbReference type="AlphaFoldDB" id="A0A402D2E3"/>
<keyword evidence="3" id="KW-1185">Reference proteome</keyword>
<keyword evidence="2" id="KW-0378">Hydrolase</keyword>
<dbReference type="RefSeq" id="WP_119323666.1">
    <property type="nucleotide sequence ID" value="NZ_AP025739.1"/>
</dbReference>
<dbReference type="SUPFAM" id="SSF101478">
    <property type="entry name" value="ADP-ribosylglycohydrolase"/>
    <property type="match status" value="1"/>
</dbReference>
<dbReference type="GO" id="GO:0046872">
    <property type="term" value="F:metal ion binding"/>
    <property type="evidence" value="ECO:0007669"/>
    <property type="project" value="UniProtKB-KW"/>
</dbReference>
<dbReference type="OrthoDB" id="9798107at2"/>
<feature type="binding site" evidence="1">
    <location>
        <position position="56"/>
    </location>
    <ligand>
        <name>Mg(2+)</name>
        <dbReference type="ChEBI" id="CHEBI:18420"/>
        <label>1</label>
    </ligand>
</feature>
<dbReference type="InterPro" id="IPR036705">
    <property type="entry name" value="Ribosyl_crysJ1_sf"/>
</dbReference>
<name>A0A402D2E3_9BACT</name>
<dbReference type="KEGG" id="ccot:CCAX7_20800"/>
<keyword evidence="1" id="KW-0479">Metal-binding</keyword>
<protein>
    <submittedName>
        <fullName evidence="2">Hydrolase</fullName>
    </submittedName>
</protein>
<feature type="binding site" evidence="1">
    <location>
        <position position="55"/>
    </location>
    <ligand>
        <name>Mg(2+)</name>
        <dbReference type="ChEBI" id="CHEBI:18420"/>
        <label>1</label>
    </ligand>
</feature>
<comment type="cofactor">
    <cofactor evidence="1">
        <name>Mg(2+)</name>
        <dbReference type="ChEBI" id="CHEBI:18420"/>
    </cofactor>
    <text evidence="1">Binds 2 magnesium ions per subunit.</text>
</comment>
<proteinExistence type="predicted"/>
<feature type="binding site" evidence="1">
    <location>
        <position position="268"/>
    </location>
    <ligand>
        <name>Mg(2+)</name>
        <dbReference type="ChEBI" id="CHEBI:18420"/>
        <label>1</label>
    </ligand>
</feature>
<dbReference type="InterPro" id="IPR005502">
    <property type="entry name" value="Ribosyl_crysJ1"/>
</dbReference>
<feature type="binding site" evidence="1">
    <location>
        <position position="266"/>
    </location>
    <ligand>
        <name>Mg(2+)</name>
        <dbReference type="ChEBI" id="CHEBI:18420"/>
        <label>1</label>
    </ligand>
</feature>
<dbReference type="InterPro" id="IPR050792">
    <property type="entry name" value="ADP-ribosylglycohydrolase"/>
</dbReference>
<dbReference type="EMBL" id="AP025739">
    <property type="protein sequence ID" value="BDI30029.1"/>
    <property type="molecule type" value="Genomic_DNA"/>
</dbReference>
<dbReference type="PANTHER" id="PTHR16222:SF12">
    <property type="entry name" value="ADP-RIBOSYLGLYCOHYDROLASE-RELATED"/>
    <property type="match status" value="1"/>
</dbReference>
<dbReference type="GO" id="GO:0016787">
    <property type="term" value="F:hydrolase activity"/>
    <property type="evidence" value="ECO:0007669"/>
    <property type="project" value="UniProtKB-KW"/>
</dbReference>
<reference evidence="2 3" key="1">
    <citation type="journal article" date="2019" name="Int. J. Syst. Evol. Microbiol.">
        <title>Capsulimonas corticalis gen. nov., sp. nov., an aerobic capsulated bacterium, of a novel bacterial order, Capsulimonadales ord. nov., of the class Armatimonadia of the phylum Armatimonadetes.</title>
        <authorList>
            <person name="Li J."/>
            <person name="Kudo C."/>
            <person name="Tonouchi A."/>
        </authorList>
    </citation>
    <scope>NUCLEOTIDE SEQUENCE [LARGE SCALE GENOMIC DNA]</scope>
    <source>
        <strain evidence="2 3">AX-7</strain>
    </source>
</reference>
<dbReference type="Pfam" id="PF03747">
    <property type="entry name" value="ADP_ribosyl_GH"/>
    <property type="match status" value="1"/>
</dbReference>
<evidence type="ECO:0000256" key="1">
    <source>
        <dbReference type="PIRSR" id="PIRSR605502-1"/>
    </source>
</evidence>
<dbReference type="Proteomes" id="UP000287394">
    <property type="component" value="Chromosome"/>
</dbReference>
<feature type="binding site" evidence="1">
    <location>
        <position position="54"/>
    </location>
    <ligand>
        <name>Mg(2+)</name>
        <dbReference type="ChEBI" id="CHEBI:18420"/>
        <label>1</label>
    </ligand>
</feature>
<sequence length="302" mass="32181">MQEDPHISRLDRAFASLEGVSVGDAFGSLFFNLPEIVEPKIERRETPEGVWLFTDDTMMALSVYNMLRDQGAVLPDLLAADFAARYDNTRGYGPTMHGLLADIAVWPSRWRTLAGAQFGGRGSFGNGSAMRVAPIGAYFADDLGKVAEQAELSSITTHTNSEAIAGAVAVAVGAAIAASLSGGGRPGRAEFLSAVIAHVPDSEVRARLRLARDMDDGASVRHAVAVLGNGVGISAQDTVPFSLWCAGERLDSYEEALWLTVSGLGDRDTTCAIVGGVVACYTGADGIPAEWRRRREPLPDWR</sequence>
<dbReference type="Gene3D" id="1.10.4080.10">
    <property type="entry name" value="ADP-ribosylation/Crystallin J1"/>
    <property type="match status" value="1"/>
</dbReference>
<gene>
    <name evidence="2" type="ORF">CCAX7_20800</name>
</gene>